<comment type="similarity">
    <text evidence="2 7">Belongs to the Mediator complex subunit 9 family.</text>
</comment>
<dbReference type="GO" id="GO:0016592">
    <property type="term" value="C:mediator complex"/>
    <property type="evidence" value="ECO:0007669"/>
    <property type="project" value="InterPro"/>
</dbReference>
<evidence type="ECO:0000256" key="7">
    <source>
        <dbReference type="RuleBase" id="RU364145"/>
    </source>
</evidence>
<dbReference type="AlphaFoldDB" id="A0A286URW8"/>
<protein>
    <recommendedName>
        <fullName evidence="7">Mediator of RNA polymerase II transcription subunit 9</fullName>
    </recommendedName>
    <alternativeName>
        <fullName evidence="7">Mediator complex subunit 9</fullName>
    </alternativeName>
</protein>
<dbReference type="OrthoDB" id="2563275at2759"/>
<evidence type="ECO:0000313" key="9">
    <source>
        <dbReference type="EMBL" id="PAV22215.1"/>
    </source>
</evidence>
<evidence type="ECO:0000256" key="1">
    <source>
        <dbReference type="ARBA" id="ARBA00004123"/>
    </source>
</evidence>
<reference evidence="9 10" key="1">
    <citation type="journal article" date="2017" name="Mol. Ecol.">
        <title>Comparative and population genomic landscape of Phellinus noxius: A hypervariable fungus causing root rot in trees.</title>
        <authorList>
            <person name="Chung C.L."/>
            <person name="Lee T.J."/>
            <person name="Akiba M."/>
            <person name="Lee H.H."/>
            <person name="Kuo T.H."/>
            <person name="Liu D."/>
            <person name="Ke H.M."/>
            <person name="Yokoi T."/>
            <person name="Roa M.B."/>
            <person name="Lu M.J."/>
            <person name="Chang Y.Y."/>
            <person name="Ann P.J."/>
            <person name="Tsai J.N."/>
            <person name="Chen C.Y."/>
            <person name="Tzean S.S."/>
            <person name="Ota Y."/>
            <person name="Hattori T."/>
            <person name="Sahashi N."/>
            <person name="Liou R.F."/>
            <person name="Kikuchi T."/>
            <person name="Tsai I.J."/>
        </authorList>
    </citation>
    <scope>NUCLEOTIDE SEQUENCE [LARGE SCALE GENOMIC DNA]</scope>
    <source>
        <strain evidence="9 10">FFPRI411160</strain>
    </source>
</reference>
<evidence type="ECO:0000256" key="3">
    <source>
        <dbReference type="ARBA" id="ARBA00023015"/>
    </source>
</evidence>
<proteinExistence type="inferred from homology"/>
<sequence length="125" mass="13723">MASSSFPDPVFESLLDKLAHTLEVAQKLDMEQNIETRQQLFQATTDFKNSLAKAKEIANTLPGGEMLVSEQNDVIAMLETLRDMKRSQLSQFSSQSLSVSNTGTGISADEQMKIEIDSTASSPHD</sequence>
<evidence type="ECO:0000256" key="5">
    <source>
        <dbReference type="ARBA" id="ARBA00023163"/>
    </source>
</evidence>
<keyword evidence="6 7" id="KW-0539">Nucleus</keyword>
<comment type="function">
    <text evidence="7">Component of the Mediator complex, a coactivator involved in the regulated transcription of nearly all RNA polymerase II-dependent genes. Mediator functions as a bridge to convey information from gene-specific regulatory proteins to the basal RNA polymerase II transcription machinery. Mediator is recruited to promoters by direct interactions with regulatory proteins and serves as a scaffold for the assembly of a functional preinitiation complex with RNA polymerase II and the general transcription factors.</text>
</comment>
<organism evidence="9 10">
    <name type="scientific">Pyrrhoderma noxium</name>
    <dbReference type="NCBI Taxonomy" id="2282107"/>
    <lineage>
        <taxon>Eukaryota</taxon>
        <taxon>Fungi</taxon>
        <taxon>Dikarya</taxon>
        <taxon>Basidiomycota</taxon>
        <taxon>Agaricomycotina</taxon>
        <taxon>Agaricomycetes</taxon>
        <taxon>Hymenochaetales</taxon>
        <taxon>Hymenochaetaceae</taxon>
        <taxon>Pyrrhoderma</taxon>
    </lineage>
</organism>
<keyword evidence="4 7" id="KW-0010">Activator</keyword>
<dbReference type="GO" id="GO:0003712">
    <property type="term" value="F:transcription coregulator activity"/>
    <property type="evidence" value="ECO:0007669"/>
    <property type="project" value="InterPro"/>
</dbReference>
<dbReference type="InParanoid" id="A0A286URW8"/>
<evidence type="ECO:0000256" key="6">
    <source>
        <dbReference type="ARBA" id="ARBA00023242"/>
    </source>
</evidence>
<accession>A0A286URW8</accession>
<comment type="caution">
    <text evidence="9">The sequence shown here is derived from an EMBL/GenBank/DDBJ whole genome shotgun (WGS) entry which is preliminary data.</text>
</comment>
<evidence type="ECO:0000256" key="2">
    <source>
        <dbReference type="ARBA" id="ARBA00008089"/>
    </source>
</evidence>
<dbReference type="InterPro" id="IPR011425">
    <property type="entry name" value="Med9"/>
</dbReference>
<comment type="subcellular location">
    <subcellularLocation>
        <location evidence="1 7">Nucleus</location>
    </subcellularLocation>
</comment>
<dbReference type="STRING" id="2282107.A0A286URW8"/>
<feature type="compositionally biased region" description="Low complexity" evidence="8">
    <location>
        <begin position="91"/>
        <end position="100"/>
    </location>
</feature>
<dbReference type="GO" id="GO:0006357">
    <property type="term" value="P:regulation of transcription by RNA polymerase II"/>
    <property type="evidence" value="ECO:0007669"/>
    <property type="project" value="InterPro"/>
</dbReference>
<evidence type="ECO:0000256" key="4">
    <source>
        <dbReference type="ARBA" id="ARBA00023159"/>
    </source>
</evidence>
<keyword evidence="3 7" id="KW-0805">Transcription regulation</keyword>
<gene>
    <name evidence="7" type="primary">MED9</name>
    <name evidence="9" type="ORF">PNOK_0217200</name>
</gene>
<comment type="subunit">
    <text evidence="7">Component of the Mediator complex.</text>
</comment>
<keyword evidence="10" id="KW-1185">Reference proteome</keyword>
<name>A0A286URW8_9AGAM</name>
<dbReference type="EMBL" id="NBII01000002">
    <property type="protein sequence ID" value="PAV22215.1"/>
    <property type="molecule type" value="Genomic_DNA"/>
</dbReference>
<evidence type="ECO:0000313" key="10">
    <source>
        <dbReference type="Proteomes" id="UP000217199"/>
    </source>
</evidence>
<evidence type="ECO:0000256" key="8">
    <source>
        <dbReference type="SAM" id="MobiDB-lite"/>
    </source>
</evidence>
<dbReference type="Pfam" id="PF07544">
    <property type="entry name" value="Med9"/>
    <property type="match status" value="1"/>
</dbReference>
<keyword evidence="5 7" id="KW-0804">Transcription</keyword>
<feature type="region of interest" description="Disordered" evidence="8">
    <location>
        <begin position="91"/>
        <end position="125"/>
    </location>
</feature>
<dbReference type="Proteomes" id="UP000217199">
    <property type="component" value="Unassembled WGS sequence"/>
</dbReference>